<dbReference type="Gene3D" id="3.40.190.10">
    <property type="entry name" value="Periplasmic binding protein-like II"/>
    <property type="match status" value="1"/>
</dbReference>
<evidence type="ECO:0008006" key="15">
    <source>
        <dbReference type="Google" id="ProtNLM"/>
    </source>
</evidence>
<dbReference type="OrthoDB" id="8050636at2759"/>
<feature type="transmembrane region" description="Helical" evidence="9">
    <location>
        <begin position="347"/>
        <end position="370"/>
    </location>
</feature>
<dbReference type="AlphaFoldDB" id="A0A9N9S334"/>
<name>A0A9N9S334_9DIPT</name>
<dbReference type="GO" id="GO:0005886">
    <property type="term" value="C:plasma membrane"/>
    <property type="evidence" value="ECO:0007669"/>
    <property type="project" value="UniProtKB-SubCell"/>
</dbReference>
<dbReference type="InterPro" id="IPR052192">
    <property type="entry name" value="Insect_Ionotropic_Sensory_Rcpt"/>
</dbReference>
<keyword evidence="8" id="KW-0325">Glycoprotein</keyword>
<protein>
    <recommendedName>
        <fullName evidence="15">Ionotropic receptor</fullName>
    </recommendedName>
</protein>
<keyword evidence="6 9" id="KW-0472">Membrane</keyword>
<dbReference type="EMBL" id="OU895879">
    <property type="protein sequence ID" value="CAG9809255.1"/>
    <property type="molecule type" value="Genomic_DNA"/>
</dbReference>
<evidence type="ECO:0000259" key="12">
    <source>
        <dbReference type="Pfam" id="PF24061"/>
    </source>
</evidence>
<feature type="chain" id="PRO_5040261147" description="Ionotropic receptor" evidence="10">
    <location>
        <begin position="21"/>
        <end position="633"/>
    </location>
</feature>
<evidence type="ECO:0000313" key="14">
    <source>
        <dbReference type="Proteomes" id="UP001153620"/>
    </source>
</evidence>
<dbReference type="Pfam" id="PF24061">
    <property type="entry name" value="LBD_receptor"/>
    <property type="match status" value="1"/>
</dbReference>
<dbReference type="Proteomes" id="UP001153620">
    <property type="component" value="Chromosome 3"/>
</dbReference>
<comment type="subcellular location">
    <subcellularLocation>
        <location evidence="1">Cell membrane</location>
        <topology evidence="1">Multi-pass membrane protein</topology>
    </subcellularLocation>
</comment>
<evidence type="ECO:0000256" key="1">
    <source>
        <dbReference type="ARBA" id="ARBA00004651"/>
    </source>
</evidence>
<reference evidence="13" key="1">
    <citation type="submission" date="2022-01" db="EMBL/GenBank/DDBJ databases">
        <authorList>
            <person name="King R."/>
        </authorList>
    </citation>
    <scope>NUCLEOTIDE SEQUENCE</scope>
</reference>
<dbReference type="PANTHER" id="PTHR42643">
    <property type="entry name" value="IONOTROPIC RECEPTOR 20A-RELATED"/>
    <property type="match status" value="1"/>
</dbReference>
<evidence type="ECO:0000256" key="5">
    <source>
        <dbReference type="ARBA" id="ARBA00022989"/>
    </source>
</evidence>
<organism evidence="13 14">
    <name type="scientific">Chironomus riparius</name>
    <dbReference type="NCBI Taxonomy" id="315576"/>
    <lineage>
        <taxon>Eukaryota</taxon>
        <taxon>Metazoa</taxon>
        <taxon>Ecdysozoa</taxon>
        <taxon>Arthropoda</taxon>
        <taxon>Hexapoda</taxon>
        <taxon>Insecta</taxon>
        <taxon>Pterygota</taxon>
        <taxon>Neoptera</taxon>
        <taxon>Endopterygota</taxon>
        <taxon>Diptera</taxon>
        <taxon>Nematocera</taxon>
        <taxon>Chironomoidea</taxon>
        <taxon>Chironomidae</taxon>
        <taxon>Chironominae</taxon>
        <taxon>Chironomus</taxon>
    </lineage>
</organism>
<dbReference type="GO" id="GO:0050906">
    <property type="term" value="P:detection of stimulus involved in sensory perception"/>
    <property type="evidence" value="ECO:0007669"/>
    <property type="project" value="UniProtKB-ARBA"/>
</dbReference>
<evidence type="ECO:0000259" key="11">
    <source>
        <dbReference type="Pfam" id="PF00060"/>
    </source>
</evidence>
<keyword evidence="5 9" id="KW-1133">Transmembrane helix</keyword>
<feature type="domain" description="Putative ionotropic receptor ligand binding" evidence="12">
    <location>
        <begin position="32"/>
        <end position="207"/>
    </location>
</feature>
<proteinExistence type="inferred from homology"/>
<keyword evidence="10" id="KW-0732">Signal</keyword>
<keyword evidence="14" id="KW-1185">Reference proteome</keyword>
<dbReference type="GO" id="GO:0015276">
    <property type="term" value="F:ligand-gated monoatomic ion channel activity"/>
    <property type="evidence" value="ECO:0007669"/>
    <property type="project" value="InterPro"/>
</dbReference>
<feature type="signal peptide" evidence="10">
    <location>
        <begin position="1"/>
        <end position="20"/>
    </location>
</feature>
<sequence>MQTFLVSLLVLLIFGNTLQADQSINYRLLPTQGDSVNQNFIKAIETLVHRALKYYYQTCYIISAVSDEKDEYFINFKTELLTTINKNYGIRLETMDYDNSIIRKVRQNSIFLLDDIENFHIVEKTIIPERYRMNGNFLFVLVDGYFDELQEIYDTLWKKNIFSCYVIYEYGNEIILNTFLPFEDSSACGSTKPKIISKFVNGKFDNKVLLTGKLQNLNECPIRMIAYLDPTYIRMRKFKNSSYELYGRGINFINVISAALNFTNEISVAKGELPWGLVYENGTCTGNFEELRKNRYDMGLGEFYMKAVRSKYFDNSITHHTTPMVFIIPPGRPYKAIEKMLQPFDHVVWIILLITITIAITIICVVNTRFRNLKSFIYGRGVKSPVMNILVGLFGLQQTVLPGRNFSRFILMKFLILCLVLRSIYQGSLFQFLQSDKRHREIQSVNEMIKKDFTFYMYETGADVLQNHTEIISRKQPMNTTVNFMLYAQLNGNEKIAALESLMTIEAEIYNGSNIKYCKESVVTFNIVFYYRKHFYLRDEIDRKIDSLLSSGILDHWVKSSYKYFGYRHFKDLQPRKLTLDDLRGPFCALLIFHSVSSIVYLMEMIIDRNKVKILEKIGRYKPRIFLKELGIQ</sequence>
<evidence type="ECO:0000256" key="2">
    <source>
        <dbReference type="ARBA" id="ARBA00008685"/>
    </source>
</evidence>
<evidence type="ECO:0000313" key="13">
    <source>
        <dbReference type="EMBL" id="CAG9809255.1"/>
    </source>
</evidence>
<comment type="similarity">
    <text evidence="2">Belongs to the glutamate-gated ion channel (TC 1.A.10.1) family.</text>
</comment>
<dbReference type="InterPro" id="IPR001320">
    <property type="entry name" value="Iontro_rcpt_C"/>
</dbReference>
<dbReference type="SUPFAM" id="SSF53850">
    <property type="entry name" value="Periplasmic binding protein-like II"/>
    <property type="match status" value="1"/>
</dbReference>
<feature type="domain" description="Ionotropic glutamate receptor C-terminal" evidence="11">
    <location>
        <begin position="348"/>
        <end position="591"/>
    </location>
</feature>
<dbReference type="Pfam" id="PF00060">
    <property type="entry name" value="Lig_chan"/>
    <property type="match status" value="1"/>
</dbReference>
<dbReference type="Gene3D" id="1.10.287.70">
    <property type="match status" value="1"/>
</dbReference>
<gene>
    <name evidence="13" type="ORF">CHIRRI_LOCUS12083</name>
</gene>
<evidence type="ECO:0000256" key="10">
    <source>
        <dbReference type="SAM" id="SignalP"/>
    </source>
</evidence>
<reference evidence="13" key="2">
    <citation type="submission" date="2022-10" db="EMBL/GenBank/DDBJ databases">
        <authorList>
            <consortium name="ENA_rothamsted_submissions"/>
            <consortium name="culmorum"/>
            <person name="King R."/>
        </authorList>
    </citation>
    <scope>NUCLEOTIDE SEQUENCE</scope>
</reference>
<keyword evidence="3" id="KW-1003">Cell membrane</keyword>
<evidence type="ECO:0000256" key="7">
    <source>
        <dbReference type="ARBA" id="ARBA00023170"/>
    </source>
</evidence>
<feature type="transmembrane region" description="Helical" evidence="9">
    <location>
        <begin position="406"/>
        <end position="425"/>
    </location>
</feature>
<dbReference type="InterPro" id="IPR056198">
    <property type="entry name" value="LBD_receptor"/>
</dbReference>
<evidence type="ECO:0000256" key="9">
    <source>
        <dbReference type="SAM" id="Phobius"/>
    </source>
</evidence>
<evidence type="ECO:0000256" key="4">
    <source>
        <dbReference type="ARBA" id="ARBA00022692"/>
    </source>
</evidence>
<evidence type="ECO:0000256" key="3">
    <source>
        <dbReference type="ARBA" id="ARBA00022475"/>
    </source>
</evidence>
<keyword evidence="7" id="KW-0675">Receptor</keyword>
<accession>A0A9N9S334</accession>
<evidence type="ECO:0000256" key="6">
    <source>
        <dbReference type="ARBA" id="ARBA00023136"/>
    </source>
</evidence>
<evidence type="ECO:0000256" key="8">
    <source>
        <dbReference type="ARBA" id="ARBA00023180"/>
    </source>
</evidence>
<keyword evidence="4 9" id="KW-0812">Transmembrane</keyword>
<dbReference type="PANTHER" id="PTHR42643:SF30">
    <property type="entry name" value="IONOTROPIC RECEPTOR 40A-RELATED"/>
    <property type="match status" value="1"/>
</dbReference>